<comment type="similarity">
    <text evidence="1">Belongs to the bacterial solute-binding protein ModA family.</text>
</comment>
<dbReference type="FunFam" id="3.40.190.10:FF:000035">
    <property type="entry name" value="Molybdate ABC transporter substrate-binding protein"/>
    <property type="match status" value="1"/>
</dbReference>
<protein>
    <submittedName>
        <fullName evidence="7">Molybdate transport system substrate-binding protein</fullName>
    </submittedName>
</protein>
<evidence type="ECO:0000256" key="4">
    <source>
        <dbReference type="ARBA" id="ARBA00022729"/>
    </source>
</evidence>
<dbReference type="SUPFAM" id="SSF53850">
    <property type="entry name" value="Periplasmic binding protein-like II"/>
    <property type="match status" value="1"/>
</dbReference>
<comment type="subunit">
    <text evidence="5">The complex is composed of two ATP-binding proteins (ModC), two transmembrane proteins (ModB) and a solute-binding protein (ModA).</text>
</comment>
<feature type="binding site" evidence="6">
    <location>
        <position position="172"/>
    </location>
    <ligand>
        <name>molybdate</name>
        <dbReference type="ChEBI" id="CHEBI:36264"/>
    </ligand>
</feature>
<dbReference type="InterPro" id="IPR005950">
    <property type="entry name" value="ModA"/>
</dbReference>
<evidence type="ECO:0000256" key="3">
    <source>
        <dbReference type="ARBA" id="ARBA00022723"/>
    </source>
</evidence>
<name>A0A3N4VY16_9PAST</name>
<dbReference type="Pfam" id="PF13531">
    <property type="entry name" value="SBP_bac_11"/>
    <property type="match status" value="1"/>
</dbReference>
<dbReference type="NCBIfam" id="TIGR01256">
    <property type="entry name" value="modA"/>
    <property type="match status" value="1"/>
</dbReference>
<feature type="binding site" evidence="6">
    <location>
        <position position="33"/>
    </location>
    <ligand>
        <name>molybdate</name>
        <dbReference type="ChEBI" id="CHEBI:36264"/>
    </ligand>
</feature>
<evidence type="ECO:0000313" key="8">
    <source>
        <dbReference type="Proteomes" id="UP000281691"/>
    </source>
</evidence>
<dbReference type="OrthoDB" id="9785015at2"/>
<dbReference type="GO" id="GO:0030973">
    <property type="term" value="F:molybdate ion binding"/>
    <property type="evidence" value="ECO:0007669"/>
    <property type="project" value="TreeGrafter"/>
</dbReference>
<gene>
    <name evidence="7" type="ORF">EDC46_0627</name>
</gene>
<reference evidence="7 8" key="1">
    <citation type="submission" date="2018-11" db="EMBL/GenBank/DDBJ databases">
        <title>Genomic Encyclopedia of Type Strains, Phase IV (KMG-IV): sequencing the most valuable type-strain genomes for metagenomic binning, comparative biology and taxonomic classification.</title>
        <authorList>
            <person name="Goeker M."/>
        </authorList>
    </citation>
    <scope>NUCLEOTIDE SEQUENCE [LARGE SCALE GENOMIC DNA]</scope>
    <source>
        <strain evidence="7 8">DSM 27238</strain>
    </source>
</reference>
<feature type="binding site" evidence="6">
    <location>
        <position position="145"/>
    </location>
    <ligand>
        <name>molybdate</name>
        <dbReference type="ChEBI" id="CHEBI:36264"/>
    </ligand>
</feature>
<keyword evidence="2 6" id="KW-0500">Molybdenum</keyword>
<dbReference type="InterPro" id="IPR050682">
    <property type="entry name" value="ModA/WtpA"/>
</dbReference>
<dbReference type="GO" id="GO:0030288">
    <property type="term" value="C:outer membrane-bounded periplasmic space"/>
    <property type="evidence" value="ECO:0007669"/>
    <property type="project" value="TreeGrafter"/>
</dbReference>
<dbReference type="Gene3D" id="3.40.190.10">
    <property type="entry name" value="Periplasmic binding protein-like II"/>
    <property type="match status" value="2"/>
</dbReference>
<dbReference type="PANTHER" id="PTHR30632">
    <property type="entry name" value="MOLYBDATE-BINDING PERIPLASMIC PROTEIN"/>
    <property type="match status" value="1"/>
</dbReference>
<sequence length="252" mass="28213">MNWRWISVAVAFASWLFPNNVFAENIRVFAAASMTNVLQQLGMQYQTKFPADQLTFSFAGSSTLAKQIEQDAPADLFISADQHWADYLIAHQPNKITNQRILAKNSLVLIAPKESDLHAIEIQQMDLPKILGERYLAIADDNVPAGRYAKKALTYLGKWNSVETRLAKAKDVRAVLSYVARDELPLGIVYATDANISPNVKIVAEFPPISYGDIVYPILALNNKPEVQRFFAFLFSSEARQTFQDAGFVPVE</sequence>
<keyword evidence="3 6" id="KW-0479">Metal-binding</keyword>
<feature type="binding site" evidence="6">
    <location>
        <position position="190"/>
    </location>
    <ligand>
        <name>molybdate</name>
        <dbReference type="ChEBI" id="CHEBI:36264"/>
    </ligand>
</feature>
<dbReference type="RefSeq" id="WP_124210779.1">
    <property type="nucleotide sequence ID" value="NZ_CP016615.1"/>
</dbReference>
<proteinExistence type="inferred from homology"/>
<evidence type="ECO:0000256" key="1">
    <source>
        <dbReference type="ARBA" id="ARBA00009175"/>
    </source>
</evidence>
<evidence type="ECO:0000256" key="6">
    <source>
        <dbReference type="PIRSR" id="PIRSR004846-1"/>
    </source>
</evidence>
<evidence type="ECO:0000256" key="2">
    <source>
        <dbReference type="ARBA" id="ARBA00022505"/>
    </source>
</evidence>
<dbReference type="PANTHER" id="PTHR30632:SF17">
    <property type="entry name" value="MOLYBDATE-BINDING PROTEIN MODA"/>
    <property type="match status" value="1"/>
</dbReference>
<dbReference type="Proteomes" id="UP000281691">
    <property type="component" value="Unassembled WGS sequence"/>
</dbReference>
<evidence type="ECO:0000313" key="7">
    <source>
        <dbReference type="EMBL" id="RPE86233.1"/>
    </source>
</evidence>
<dbReference type="GO" id="GO:0046872">
    <property type="term" value="F:metal ion binding"/>
    <property type="evidence" value="ECO:0007669"/>
    <property type="project" value="UniProtKB-KW"/>
</dbReference>
<dbReference type="GO" id="GO:1901359">
    <property type="term" value="F:tungstate binding"/>
    <property type="evidence" value="ECO:0007669"/>
    <property type="project" value="UniProtKB-ARBA"/>
</dbReference>
<dbReference type="PIRSF" id="PIRSF004846">
    <property type="entry name" value="ModA"/>
    <property type="match status" value="1"/>
</dbReference>
<dbReference type="AlphaFoldDB" id="A0A3N4VY16"/>
<dbReference type="GO" id="GO:0015689">
    <property type="term" value="P:molybdate ion transport"/>
    <property type="evidence" value="ECO:0007669"/>
    <property type="project" value="InterPro"/>
</dbReference>
<keyword evidence="8" id="KW-1185">Reference proteome</keyword>
<feature type="binding site" evidence="6">
    <location>
        <position position="61"/>
    </location>
    <ligand>
        <name>molybdate</name>
        <dbReference type="ChEBI" id="CHEBI:36264"/>
    </ligand>
</feature>
<accession>A0A3N4VY16</accession>
<keyword evidence="4" id="KW-0732">Signal</keyword>
<dbReference type="EMBL" id="RKQP01000001">
    <property type="protein sequence ID" value="RPE86233.1"/>
    <property type="molecule type" value="Genomic_DNA"/>
</dbReference>
<comment type="caution">
    <text evidence="7">The sequence shown here is derived from an EMBL/GenBank/DDBJ whole genome shotgun (WGS) entry which is preliminary data.</text>
</comment>
<evidence type="ECO:0000256" key="5">
    <source>
        <dbReference type="ARBA" id="ARBA00062515"/>
    </source>
</evidence>
<organism evidence="7 8">
    <name type="scientific">Vespertiliibacter pulmonis</name>
    <dbReference type="NCBI Taxonomy" id="1443036"/>
    <lineage>
        <taxon>Bacteria</taxon>
        <taxon>Pseudomonadati</taxon>
        <taxon>Pseudomonadota</taxon>
        <taxon>Gammaproteobacteria</taxon>
        <taxon>Pasteurellales</taxon>
        <taxon>Pasteurellaceae</taxon>
        <taxon>Vespertiliibacter</taxon>
    </lineage>
</organism>